<accession>A0A521FPK4</accession>
<evidence type="ECO:0000313" key="2">
    <source>
        <dbReference type="EMBL" id="SMO98089.1"/>
    </source>
</evidence>
<proteinExistence type="predicted"/>
<dbReference type="InterPro" id="IPR050237">
    <property type="entry name" value="ATP-dep_AMP-bd_enzyme"/>
</dbReference>
<dbReference type="EMBL" id="FXTO01000041">
    <property type="protein sequence ID" value="SMO98089.1"/>
    <property type="molecule type" value="Genomic_DNA"/>
</dbReference>
<dbReference type="Gene3D" id="3.40.50.12780">
    <property type="entry name" value="N-terminal domain of ligase-like"/>
    <property type="match status" value="1"/>
</dbReference>
<dbReference type="PANTHER" id="PTHR43767">
    <property type="entry name" value="LONG-CHAIN-FATTY-ACID--COA LIGASE"/>
    <property type="match status" value="1"/>
</dbReference>
<dbReference type="Proteomes" id="UP000316030">
    <property type="component" value="Unassembled WGS sequence"/>
</dbReference>
<reference evidence="2 3" key="1">
    <citation type="submission" date="2017-05" db="EMBL/GenBank/DDBJ databases">
        <authorList>
            <person name="Varghese N."/>
            <person name="Submissions S."/>
        </authorList>
    </citation>
    <scope>NUCLEOTIDE SEQUENCE [LARGE SCALE GENOMIC DNA]</scope>
    <source>
        <strain evidence="2 3">DSM 29506</strain>
    </source>
</reference>
<evidence type="ECO:0000313" key="3">
    <source>
        <dbReference type="Proteomes" id="UP000316030"/>
    </source>
</evidence>
<dbReference type="AlphaFoldDB" id="A0A521FPK4"/>
<protein>
    <submittedName>
        <fullName evidence="2">AMP-binding enzyme</fullName>
    </submittedName>
</protein>
<keyword evidence="3" id="KW-1185">Reference proteome</keyword>
<feature type="domain" description="AMP-dependent synthetase/ligase" evidence="1">
    <location>
        <begin position="18"/>
        <end position="172"/>
    </location>
</feature>
<name>A0A521FPK4_9RHOB</name>
<organism evidence="2 3">
    <name type="scientific">Thalassovita litoralis</name>
    <dbReference type="NCBI Taxonomy" id="1010611"/>
    <lineage>
        <taxon>Bacteria</taxon>
        <taxon>Pseudomonadati</taxon>
        <taxon>Pseudomonadota</taxon>
        <taxon>Alphaproteobacteria</taxon>
        <taxon>Rhodobacterales</taxon>
        <taxon>Roseobacteraceae</taxon>
        <taxon>Thalassovita</taxon>
    </lineage>
</organism>
<dbReference type="Pfam" id="PF00501">
    <property type="entry name" value="AMP-binding"/>
    <property type="match status" value="1"/>
</dbReference>
<dbReference type="SUPFAM" id="SSF56801">
    <property type="entry name" value="Acetyl-CoA synthetase-like"/>
    <property type="match status" value="1"/>
</dbReference>
<dbReference type="InterPro" id="IPR042099">
    <property type="entry name" value="ANL_N_sf"/>
</dbReference>
<dbReference type="RefSeq" id="WP_235891532.1">
    <property type="nucleotide sequence ID" value="NZ_FXTO01000041.1"/>
</dbReference>
<gene>
    <name evidence="2" type="ORF">SAMN06265173_1411</name>
</gene>
<dbReference type="PANTHER" id="PTHR43767:SF1">
    <property type="entry name" value="NONRIBOSOMAL PEPTIDE SYNTHASE PES1 (EUROFUNG)-RELATED"/>
    <property type="match status" value="1"/>
</dbReference>
<sequence length="178" mass="19086">MLTGVIRAGRADLYSIFRTRAHDCARALAIEDGSRKLTYAELLERVDRLAAVFLARGVAPGDRIAILSHNRSEYLEVELAAAGIGAIVACLNWRLAPDELRHCIDLVEPVLAVVEPELSEAYRAVASTPCLTVGPDLETAIAGVEPDPRTGTMVDDPEAGLTILYTSGTTGLLSLYPN</sequence>
<evidence type="ECO:0000259" key="1">
    <source>
        <dbReference type="Pfam" id="PF00501"/>
    </source>
</evidence>
<dbReference type="InterPro" id="IPR000873">
    <property type="entry name" value="AMP-dep_synth/lig_dom"/>
</dbReference>